<proteinExistence type="predicted"/>
<keyword evidence="2" id="KW-1133">Transmembrane helix</keyword>
<keyword evidence="2" id="KW-0472">Membrane</keyword>
<reference evidence="3" key="1">
    <citation type="submission" date="2024-06" db="EMBL/GenBank/DDBJ databases">
        <title>Caulobacter inopinatus, sp. nov.</title>
        <authorList>
            <person name="Donachie S.P."/>
        </authorList>
    </citation>
    <scope>NUCLEOTIDE SEQUENCE</scope>
    <source>
        <strain evidence="3">73W</strain>
    </source>
</reference>
<dbReference type="EMBL" id="CP158375">
    <property type="protein sequence ID" value="XDO95542.1"/>
    <property type="molecule type" value="Genomic_DNA"/>
</dbReference>
<dbReference type="SMART" id="SM00710">
    <property type="entry name" value="PbH1"/>
    <property type="match status" value="17"/>
</dbReference>
<protein>
    <recommendedName>
        <fullName evidence="4">Right handed beta helix domain-containing protein</fullName>
    </recommendedName>
</protein>
<dbReference type="GO" id="GO:0052689">
    <property type="term" value="F:carboxylic ester hydrolase activity"/>
    <property type="evidence" value="ECO:0007669"/>
    <property type="project" value="TreeGrafter"/>
</dbReference>
<name>A0AB39KPJ7_9CAUL</name>
<keyword evidence="2" id="KW-0812">Transmembrane</keyword>
<organism evidence="3">
    <name type="scientific">Caulobacter sp. 73W</name>
    <dbReference type="NCBI Taxonomy" id="3161137"/>
    <lineage>
        <taxon>Bacteria</taxon>
        <taxon>Pseudomonadati</taxon>
        <taxon>Pseudomonadota</taxon>
        <taxon>Alphaproteobacteria</taxon>
        <taxon>Caulobacterales</taxon>
        <taxon>Caulobacteraceae</taxon>
        <taxon>Caulobacter</taxon>
    </lineage>
</organism>
<dbReference type="InterPro" id="IPR012334">
    <property type="entry name" value="Pectin_lyas_fold"/>
</dbReference>
<accession>A0AB39KPJ7</accession>
<dbReference type="RefSeq" id="WP_369058391.1">
    <property type="nucleotide sequence ID" value="NZ_CP158375.1"/>
</dbReference>
<evidence type="ECO:0008006" key="4">
    <source>
        <dbReference type="Google" id="ProtNLM"/>
    </source>
</evidence>
<sequence>MAQVEISTASDLQALFAGTYNPGTGVVTLQHNDVIKLAAGTYAVNITVNKGVRILGPNEGVSGSGDRAAEAVITGQWIINSPSEGVTIDGVKFLNDQMIAASAKTSLSITGHAAEGHVITNTVFERLPSEPAANPTAFVSPVTNNFAINIGGNGASAPGAAVTIEDNLFTGGNAARQYANDVWATAIWADGRNIVTTISGNEFENSRAAINTVNFDSNVHITDNTFHHLGTGISFGSNTTGSLSTITGNTFSSAIDTELNLKNLTGAIDVQSLITENTFSPAAQPMWIETGAGADTLLATSGADTFVTYKEGSADTAIDKVIYTDTVTGLTKIVGGWEVTSSDTSTTDTLKGVDIIDDAGSGRILLVGTGGTAGSGGFATINAALAVAQAGDTIRIAAGTYAESVVIDKADLTIVGDGDATVIQGTGAASSKGIEIKVSGVTLQDIKLSNFHYNVRVTEDANDLVIDDVTFSGGKIGVGKSTTTDINGLLIKNSTFENLTIGVEMPTAKLGGRLTDFDVLDSAFSNISYKGIYVETLSGGLLEGLTMENVGQYGGEAGDSQDGMHGAGIDINLKYGAYSDITIRDFDFTDVGLSNKNGAGVPHANGGAITVKVRDDAPNYDATDAATFTGVVVIEDGAINGTSTGIRAGEAGKTTGGPAVEINNVYITDYATTNTHGAVANATTSTMKVDVVFADIGAGGGYIDDGVADIITVGADGDYATIQEAIDHAHDGDMIEVAAGVYNEKIIVDVDNLTIVGAPGAVIKGGFSTDNPGITGKLSDWIGPQTSYNASSGAGVTVQADGFTLRSIKIDDFYQGVRFDTDVEDVALTEVNIENSLFGLHKTTTADIDGLVITGGSIVDGYQGTDFAKSTTSLTDGQLKNVTISGTRFEDLSAKGIYAEALAEALITGITMINVGVYGRGDSFGDIGQHGAGIDINLKSGAYSGITIQNFTFTDVGTSNGAGASHNNAGAITIKARDDAPSYDTNKATFAGAVMIRNGTIDGTSTGVRVGEEGKTVGGPEVDVFNVRVTDYVNNGDHGAFINDTTKVMDVTFTAAGYVFQEGPDSGAINYVPFVVTADPDEEEEEPTTPPPPSPGQGPGTTPDEVIDNGFGVVTGVDPTSDKATQPTITLPSGQEVPNPVYEEARQLADIAAQFKAGLISETTVIDKMVEFAADTTAVALQAYQFFTGATPTQEGVAYLVNSDDNDNDLTDPYYATFSPDNRYINFAVSLGTGGQGSQAFAQEYGALSFEDCIKSAYDKIIGVDEARAAGVDVNAAIAYVMGQLAYFTALGGSAIGAKAAMVGYLMYAGMQAKIGIYYEGTRGFLTNAFHGDAEYNVDLTGGSSGLTSAHLDFGLA</sequence>
<evidence type="ECO:0000256" key="1">
    <source>
        <dbReference type="SAM" id="MobiDB-lite"/>
    </source>
</evidence>
<dbReference type="Pfam" id="PF19198">
    <property type="entry name" value="RsaA_NTD"/>
    <property type="match status" value="1"/>
</dbReference>
<feature type="transmembrane region" description="Helical" evidence="2">
    <location>
        <begin position="1285"/>
        <end position="1308"/>
    </location>
</feature>
<feature type="region of interest" description="Disordered" evidence="1">
    <location>
        <begin position="1080"/>
        <end position="1137"/>
    </location>
</feature>
<evidence type="ECO:0000313" key="3">
    <source>
        <dbReference type="EMBL" id="XDO95542.1"/>
    </source>
</evidence>
<dbReference type="PANTHER" id="PTHR31321">
    <property type="entry name" value="ACYL-COA THIOESTER HYDROLASE YBHC-RELATED"/>
    <property type="match status" value="1"/>
</dbReference>
<gene>
    <name evidence="3" type="ORF">ABOZ73_12045</name>
</gene>
<dbReference type="Gene3D" id="2.160.20.10">
    <property type="entry name" value="Single-stranded right-handed beta-helix, Pectin lyase-like"/>
    <property type="match status" value="3"/>
</dbReference>
<dbReference type="InterPro" id="IPR011050">
    <property type="entry name" value="Pectin_lyase_fold/virulence"/>
</dbReference>
<evidence type="ECO:0000256" key="2">
    <source>
        <dbReference type="SAM" id="Phobius"/>
    </source>
</evidence>
<dbReference type="SUPFAM" id="SSF51126">
    <property type="entry name" value="Pectin lyase-like"/>
    <property type="match status" value="3"/>
</dbReference>
<feature type="compositionally biased region" description="Polar residues" evidence="1">
    <location>
        <begin position="1122"/>
        <end position="1133"/>
    </location>
</feature>
<dbReference type="InterPro" id="IPR006626">
    <property type="entry name" value="PbH1"/>
</dbReference>
<dbReference type="PANTHER" id="PTHR31321:SF57">
    <property type="entry name" value="PECTINESTERASE 53-RELATED"/>
    <property type="match status" value="1"/>
</dbReference>